<proteinExistence type="predicted"/>
<gene>
    <name evidence="1" type="ORF">GY4MC1_2127</name>
</gene>
<sequence>MIKGRLFFLAKTIEFERFLIKYDFFWVFLIEND</sequence>
<reference evidence="1" key="1">
    <citation type="submission" date="2010-10" db="EMBL/GenBank/DDBJ databases">
        <title>Complete sequence of chromosome of Geobacillus sp. Y4.1MC1.</title>
        <authorList>
            <consortium name="US DOE Joint Genome Institute"/>
            <person name="Lucas S."/>
            <person name="Copeland A."/>
            <person name="Lapidus A."/>
            <person name="Cheng J.-F."/>
            <person name="Bruce D."/>
            <person name="Goodwin L."/>
            <person name="Pitluck S."/>
            <person name="Chertkov O."/>
            <person name="Zhang X."/>
            <person name="Detter J.C."/>
            <person name="Han C."/>
            <person name="Tapia R."/>
            <person name="Land M."/>
            <person name="Hauser L."/>
            <person name="Jeffries C."/>
            <person name="Kyrpides N."/>
            <person name="Ivanova N."/>
            <person name="Ovchinnikova G."/>
            <person name="Brumm P."/>
            <person name="Mead D."/>
            <person name="Woyke T."/>
        </authorList>
    </citation>
    <scope>NUCLEOTIDE SEQUENCE [LARGE SCALE GENOMIC DNA]</scope>
    <source>
        <strain evidence="1">Y4.1MC1</strain>
    </source>
</reference>
<accession>A0A7U3YFK1</accession>
<protein>
    <submittedName>
        <fullName evidence="1">Uncharacterized protein</fullName>
    </submittedName>
</protein>
<name>A0A7U3YFK1_GEOS0</name>
<organism evidence="1">
    <name type="scientific">Geobacillus sp. (strain Y4.1MC1)</name>
    <dbReference type="NCBI Taxonomy" id="581103"/>
    <lineage>
        <taxon>Bacteria</taxon>
        <taxon>Bacillati</taxon>
        <taxon>Bacillota</taxon>
        <taxon>Bacilli</taxon>
        <taxon>Bacillales</taxon>
        <taxon>Anoxybacillaceae</taxon>
        <taxon>Geobacillus</taxon>
    </lineage>
</organism>
<dbReference type="AlphaFoldDB" id="A0A7U3YFK1"/>
<evidence type="ECO:0000313" key="1">
    <source>
        <dbReference type="EMBL" id="ADP74869.1"/>
    </source>
</evidence>
<dbReference type="EMBL" id="CP002293">
    <property type="protein sequence ID" value="ADP74869.1"/>
    <property type="molecule type" value="Genomic_DNA"/>
</dbReference>
<dbReference type="KEGG" id="gmc:GY4MC1_2127"/>